<dbReference type="Proteomes" id="UP001172101">
    <property type="component" value="Unassembled WGS sequence"/>
</dbReference>
<name>A0AA39ZZ65_9PEZI</name>
<proteinExistence type="predicted"/>
<protein>
    <submittedName>
        <fullName evidence="2">Uncharacterized protein</fullName>
    </submittedName>
</protein>
<evidence type="ECO:0000313" key="3">
    <source>
        <dbReference type="Proteomes" id="UP001172101"/>
    </source>
</evidence>
<sequence>MKLAIVLSFVSLALASVLDRRECAGNNCNRAISGTRPGISPASVRSADCKSFLLTVVTPSPTTTTVTVDEAGATPLKRDLILEARQVTQTASVVPTYASACSSPAAYASACSCFGVTGSVSTAPTPTVTVTTTLDFCVDL</sequence>
<evidence type="ECO:0000313" key="2">
    <source>
        <dbReference type="EMBL" id="KAK0706351.1"/>
    </source>
</evidence>
<reference evidence="2" key="1">
    <citation type="submission" date="2023-06" db="EMBL/GenBank/DDBJ databases">
        <title>Genome-scale phylogeny and comparative genomics of the fungal order Sordariales.</title>
        <authorList>
            <consortium name="Lawrence Berkeley National Laboratory"/>
            <person name="Hensen N."/>
            <person name="Bonometti L."/>
            <person name="Westerberg I."/>
            <person name="Brannstrom I.O."/>
            <person name="Guillou S."/>
            <person name="Cros-Aarteil S."/>
            <person name="Calhoun S."/>
            <person name="Haridas S."/>
            <person name="Kuo A."/>
            <person name="Mondo S."/>
            <person name="Pangilinan J."/>
            <person name="Riley R."/>
            <person name="LaButti K."/>
            <person name="Andreopoulos B."/>
            <person name="Lipzen A."/>
            <person name="Chen C."/>
            <person name="Yanf M."/>
            <person name="Daum C."/>
            <person name="Ng V."/>
            <person name="Clum A."/>
            <person name="Steindorff A."/>
            <person name="Ohm R."/>
            <person name="Martin F."/>
            <person name="Silar P."/>
            <person name="Natvig D."/>
            <person name="Lalanne C."/>
            <person name="Gautier V."/>
            <person name="Ament-velasquez S.L."/>
            <person name="Kruys A."/>
            <person name="Hutchinson M.I."/>
            <person name="Powell A.J."/>
            <person name="Barry K."/>
            <person name="Miller A.N."/>
            <person name="Grigoriev I.V."/>
            <person name="Debuchy R."/>
            <person name="Gladieux P."/>
            <person name="Thoren M.H."/>
            <person name="Johannesson H."/>
        </authorList>
    </citation>
    <scope>NUCLEOTIDE SEQUENCE</scope>
    <source>
        <strain evidence="2">SMH2392-1A</strain>
    </source>
</reference>
<dbReference type="GeneID" id="85327557"/>
<evidence type="ECO:0000256" key="1">
    <source>
        <dbReference type="SAM" id="SignalP"/>
    </source>
</evidence>
<dbReference type="AlphaFoldDB" id="A0AA39ZZ65"/>
<dbReference type="RefSeq" id="XP_060291445.1">
    <property type="nucleotide sequence ID" value="XM_060444287.1"/>
</dbReference>
<gene>
    <name evidence="2" type="ORF">B0T26DRAFT_743634</name>
</gene>
<comment type="caution">
    <text evidence="2">The sequence shown here is derived from an EMBL/GenBank/DDBJ whole genome shotgun (WGS) entry which is preliminary data.</text>
</comment>
<keyword evidence="1" id="KW-0732">Signal</keyword>
<keyword evidence="3" id="KW-1185">Reference proteome</keyword>
<organism evidence="2 3">
    <name type="scientific">Lasiosphaeria miniovina</name>
    <dbReference type="NCBI Taxonomy" id="1954250"/>
    <lineage>
        <taxon>Eukaryota</taxon>
        <taxon>Fungi</taxon>
        <taxon>Dikarya</taxon>
        <taxon>Ascomycota</taxon>
        <taxon>Pezizomycotina</taxon>
        <taxon>Sordariomycetes</taxon>
        <taxon>Sordariomycetidae</taxon>
        <taxon>Sordariales</taxon>
        <taxon>Lasiosphaeriaceae</taxon>
        <taxon>Lasiosphaeria</taxon>
    </lineage>
</organism>
<feature type="signal peptide" evidence="1">
    <location>
        <begin position="1"/>
        <end position="15"/>
    </location>
</feature>
<dbReference type="EMBL" id="JAUIRO010000007">
    <property type="protein sequence ID" value="KAK0706351.1"/>
    <property type="molecule type" value="Genomic_DNA"/>
</dbReference>
<feature type="chain" id="PRO_5041229920" evidence="1">
    <location>
        <begin position="16"/>
        <end position="140"/>
    </location>
</feature>
<accession>A0AA39ZZ65</accession>